<accession>A0A447QEV6</accession>
<dbReference type="GO" id="GO:0004386">
    <property type="term" value="F:helicase activity"/>
    <property type="evidence" value="ECO:0007669"/>
    <property type="project" value="InterPro"/>
</dbReference>
<dbReference type="InterPro" id="IPR013237">
    <property type="entry name" value="Phage_T7_Gp4_N"/>
</dbReference>
<dbReference type="EMBL" id="LR134155">
    <property type="protein sequence ID" value="VEA68492.1"/>
    <property type="molecule type" value="Genomic_DNA"/>
</dbReference>
<evidence type="ECO:0000313" key="3">
    <source>
        <dbReference type="Proteomes" id="UP000271603"/>
    </source>
</evidence>
<reference evidence="2 3" key="1">
    <citation type="submission" date="2018-12" db="EMBL/GenBank/DDBJ databases">
        <authorList>
            <consortium name="Pathogen Informatics"/>
        </authorList>
    </citation>
    <scope>NUCLEOTIDE SEQUENCE [LARGE SCALE GENOMIC DNA]</scope>
    <source>
        <strain evidence="2 3">NCTC9419</strain>
    </source>
</reference>
<protein>
    <submittedName>
        <fullName evidence="2">Uncharacterized protein conserved in bacteria</fullName>
    </submittedName>
</protein>
<dbReference type="Pfam" id="PF13362">
    <property type="entry name" value="Toprim_3"/>
    <property type="match status" value="1"/>
</dbReference>
<dbReference type="CDD" id="cd01029">
    <property type="entry name" value="TOPRIM_primases"/>
    <property type="match status" value="1"/>
</dbReference>
<dbReference type="InterPro" id="IPR034154">
    <property type="entry name" value="TOPRIM_DnaG/twinkle"/>
</dbReference>
<dbReference type="SMART" id="SM00778">
    <property type="entry name" value="Prim_Zn_Ribbon"/>
    <property type="match status" value="1"/>
</dbReference>
<evidence type="ECO:0000313" key="2">
    <source>
        <dbReference type="EMBL" id="VEA68492.1"/>
    </source>
</evidence>
<dbReference type="Pfam" id="PF08273">
    <property type="entry name" value="Zn_Ribbon_Prim"/>
    <property type="match status" value="1"/>
</dbReference>
<dbReference type="Pfam" id="PF23639">
    <property type="entry name" value="DUF7146"/>
    <property type="match status" value="1"/>
</dbReference>
<dbReference type="Proteomes" id="UP000271603">
    <property type="component" value="Chromosome"/>
</dbReference>
<dbReference type="Gene3D" id="3.40.1360.10">
    <property type="match status" value="1"/>
</dbReference>
<organism evidence="2 3">
    <name type="scientific">Serratia rubidaea</name>
    <name type="common">Serratia marinorubra</name>
    <dbReference type="NCBI Taxonomy" id="61652"/>
    <lineage>
        <taxon>Bacteria</taxon>
        <taxon>Pseudomonadati</taxon>
        <taxon>Pseudomonadota</taxon>
        <taxon>Gammaproteobacteria</taxon>
        <taxon>Enterobacterales</taxon>
        <taxon>Yersiniaceae</taxon>
        <taxon>Serratia</taxon>
    </lineage>
</organism>
<gene>
    <name evidence="2" type="ORF">NCTC9419_00463</name>
</gene>
<feature type="domain" description="DNA primase/helicase Gp4 N-terminal Bacteriophage T7-like" evidence="1">
    <location>
        <begin position="28"/>
        <end position="63"/>
    </location>
</feature>
<evidence type="ECO:0000259" key="1">
    <source>
        <dbReference type="SMART" id="SM00778"/>
    </source>
</evidence>
<dbReference type="InterPro" id="IPR006171">
    <property type="entry name" value="TOPRIM_dom"/>
</dbReference>
<dbReference type="AlphaFoldDB" id="A0A447QEV6"/>
<name>A0A447QEV6_SERRU</name>
<sequence>MNTRQAAIGRWSEIFDFYGLPPVTGKNHFKGECPLCGRKGKFRCDDQNGTGSYICVCSVGDGWALLTGATGKDFKTLAAEVDKLIGRVYSPEDGYRAGGPSSGIALQRQRVSCKFASLTSLKGTGADRYLKMRGITSLPQDSVRYCERQRAAGGEYQSIYALATDDKGELCYLHRTLLDGDKKATVAGAPKKMMKLQEDSYLEHASSVAIRMFPVSSTLGIAEGIETALSCHQITQCNTWATLNTAFMRKFRVPSGVKRLIIFADSDSNGAGHAAAFECASANLRKKNDLEEVCVRWPSRGDFNDLLQNGAEVYEWVFRREGVK</sequence>
<proteinExistence type="predicted"/>
<dbReference type="InterPro" id="IPR055570">
    <property type="entry name" value="DUF7146"/>
</dbReference>
<dbReference type="GO" id="GO:0008270">
    <property type="term" value="F:zinc ion binding"/>
    <property type="evidence" value="ECO:0007669"/>
    <property type="project" value="InterPro"/>
</dbReference>